<dbReference type="InterPro" id="IPR009057">
    <property type="entry name" value="Homeodomain-like_sf"/>
</dbReference>
<dbReference type="Gene3D" id="1.10.10.60">
    <property type="entry name" value="Homeodomain-like"/>
    <property type="match status" value="1"/>
</dbReference>
<proteinExistence type="predicted"/>
<comment type="caution">
    <text evidence="9">The sequence shown here is derived from an EMBL/GenBank/DDBJ whole genome shotgun (WGS) entry which is preliminary data.</text>
</comment>
<evidence type="ECO:0000256" key="5">
    <source>
        <dbReference type="PROSITE-ProRule" id="PRU00108"/>
    </source>
</evidence>
<dbReference type="PANTHER" id="PTHR24208:SF166">
    <property type="entry name" value="LIM HOMEOBOX TRANSCRIPTION FACTOR 1 ALPHA, ISOFORM B"/>
    <property type="match status" value="1"/>
</dbReference>
<dbReference type="AlphaFoldDB" id="A0A074SBX8"/>
<gene>
    <name evidence="9" type="ORF">V565_018460</name>
</gene>
<accession>A0A074SBX8</accession>
<feature type="domain" description="Homeobox" evidence="8">
    <location>
        <begin position="68"/>
        <end position="128"/>
    </location>
</feature>
<feature type="compositionally biased region" description="Basic and acidic residues" evidence="7">
    <location>
        <begin position="12"/>
        <end position="24"/>
    </location>
</feature>
<dbReference type="SUPFAM" id="SSF46689">
    <property type="entry name" value="Homeodomain-like"/>
    <property type="match status" value="1"/>
</dbReference>
<evidence type="ECO:0000259" key="8">
    <source>
        <dbReference type="PROSITE" id="PS50071"/>
    </source>
</evidence>
<feature type="region of interest" description="Disordered" evidence="7">
    <location>
        <begin position="126"/>
        <end position="274"/>
    </location>
</feature>
<dbReference type="PROSITE" id="PS50071">
    <property type="entry name" value="HOMEOBOX_2"/>
    <property type="match status" value="1"/>
</dbReference>
<name>A0A074SBX8_9AGAM</name>
<evidence type="ECO:0000313" key="9">
    <source>
        <dbReference type="EMBL" id="KEP54368.1"/>
    </source>
</evidence>
<evidence type="ECO:0000256" key="2">
    <source>
        <dbReference type="ARBA" id="ARBA00023125"/>
    </source>
</evidence>
<feature type="region of interest" description="Disordered" evidence="7">
    <location>
        <begin position="1"/>
        <end position="79"/>
    </location>
</feature>
<dbReference type="Pfam" id="PF00046">
    <property type="entry name" value="Homeodomain"/>
    <property type="match status" value="1"/>
</dbReference>
<evidence type="ECO:0000256" key="4">
    <source>
        <dbReference type="ARBA" id="ARBA00023242"/>
    </source>
</evidence>
<organism evidence="9 10">
    <name type="scientific">Rhizoctonia solani 123E</name>
    <dbReference type="NCBI Taxonomy" id="1423351"/>
    <lineage>
        <taxon>Eukaryota</taxon>
        <taxon>Fungi</taxon>
        <taxon>Dikarya</taxon>
        <taxon>Basidiomycota</taxon>
        <taxon>Agaricomycotina</taxon>
        <taxon>Agaricomycetes</taxon>
        <taxon>Cantharellales</taxon>
        <taxon>Ceratobasidiaceae</taxon>
        <taxon>Rhizoctonia</taxon>
    </lineage>
</organism>
<dbReference type="OrthoDB" id="6159439at2759"/>
<dbReference type="InterPro" id="IPR050453">
    <property type="entry name" value="LIM_Homeobox_TF"/>
</dbReference>
<keyword evidence="3 5" id="KW-0371">Homeobox</keyword>
<keyword evidence="10" id="KW-1185">Reference proteome</keyword>
<feature type="compositionally biased region" description="Low complexity" evidence="7">
    <location>
        <begin position="313"/>
        <end position="326"/>
    </location>
</feature>
<dbReference type="SMART" id="SM00389">
    <property type="entry name" value="HOX"/>
    <property type="match status" value="1"/>
</dbReference>
<protein>
    <submittedName>
        <fullName evidence="9">Homeobox KN domain protein</fullName>
    </submittedName>
</protein>
<dbReference type="CDD" id="cd00086">
    <property type="entry name" value="homeodomain"/>
    <property type="match status" value="1"/>
</dbReference>
<evidence type="ECO:0000256" key="6">
    <source>
        <dbReference type="RuleBase" id="RU000682"/>
    </source>
</evidence>
<comment type="subcellular location">
    <subcellularLocation>
        <location evidence="1 5 6">Nucleus</location>
    </subcellularLocation>
</comment>
<dbReference type="EMBL" id="AZST01000030">
    <property type="protein sequence ID" value="KEP54368.1"/>
    <property type="molecule type" value="Genomic_DNA"/>
</dbReference>
<feature type="compositionally biased region" description="Acidic residues" evidence="7">
    <location>
        <begin position="336"/>
        <end position="349"/>
    </location>
</feature>
<dbReference type="Proteomes" id="UP000027456">
    <property type="component" value="Unassembled WGS sequence"/>
</dbReference>
<feature type="compositionally biased region" description="Low complexity" evidence="7">
    <location>
        <begin position="142"/>
        <end position="157"/>
    </location>
</feature>
<dbReference type="InterPro" id="IPR001356">
    <property type="entry name" value="HD"/>
</dbReference>
<dbReference type="HOGENOM" id="CLU_681767_0_0_1"/>
<keyword evidence="2 5" id="KW-0238">DNA-binding</keyword>
<sequence length="404" mass="44154">MEQSQPARRSRRQIDYRNTTRTDGVDEDEIGDNGDGPASSEPVNQPDEVIDTTTTDTQSNKPRPNNAGRTNKSRTVFTPEQLALLQDAFEKNPYPSREVREKLEEVTGLGRKRLSDWFGHRRHALKLKRLGSAPTLPTARASPPTYSHSRSTSPSSDARPHSPRRRAHSSVSPSHATPYPPVLHSYHSQPEPRTSGLASLASWAPPINHPEERSHRSYYHEDYPNAPISHTSAIPFPSASKHGFSLDTYASRRDITPQSSAPPPSAPGLQPVRSRPSLEWACAIERQRVRPYPKKPASREAGWSRHGNPGIAGSRSRSHSYSAAHGPLGGRKEGEDGGGSETEPEDDDAHEVLTPPQSLLALERQALVQSFGSATSASSSTANYRSETQADLDAAMILVGMGKS</sequence>
<dbReference type="STRING" id="1423351.A0A074SBX8"/>
<dbReference type="GO" id="GO:0000981">
    <property type="term" value="F:DNA-binding transcription factor activity, RNA polymerase II-specific"/>
    <property type="evidence" value="ECO:0007669"/>
    <property type="project" value="TreeGrafter"/>
</dbReference>
<feature type="compositionally biased region" description="Polar residues" evidence="7">
    <location>
        <begin position="51"/>
        <end position="78"/>
    </location>
</feature>
<feature type="compositionally biased region" description="Basic and acidic residues" evidence="7">
    <location>
        <begin position="209"/>
        <end position="223"/>
    </location>
</feature>
<reference evidence="9 10" key="1">
    <citation type="submission" date="2013-12" db="EMBL/GenBank/DDBJ databases">
        <authorList>
            <person name="Cubeta M."/>
            <person name="Pakala S."/>
            <person name="Fedorova N."/>
            <person name="Thomas E."/>
            <person name="Dean R."/>
            <person name="Jabaji S."/>
            <person name="Neate S."/>
            <person name="Toda T."/>
            <person name="Tavantzis S."/>
            <person name="Vilgalys R."/>
            <person name="Bharathan N."/>
            <person name="Pakala S."/>
            <person name="Losada L.S."/>
            <person name="Zafar N."/>
            <person name="Nierman W."/>
        </authorList>
    </citation>
    <scope>NUCLEOTIDE SEQUENCE [LARGE SCALE GENOMIC DNA]</scope>
    <source>
        <strain evidence="9 10">123E</strain>
    </source>
</reference>
<evidence type="ECO:0000256" key="7">
    <source>
        <dbReference type="SAM" id="MobiDB-lite"/>
    </source>
</evidence>
<evidence type="ECO:0000313" key="10">
    <source>
        <dbReference type="Proteomes" id="UP000027456"/>
    </source>
</evidence>
<evidence type="ECO:0000256" key="3">
    <source>
        <dbReference type="ARBA" id="ARBA00023155"/>
    </source>
</evidence>
<evidence type="ECO:0000256" key="1">
    <source>
        <dbReference type="ARBA" id="ARBA00004123"/>
    </source>
</evidence>
<dbReference type="GO" id="GO:0000977">
    <property type="term" value="F:RNA polymerase II transcription regulatory region sequence-specific DNA binding"/>
    <property type="evidence" value="ECO:0007669"/>
    <property type="project" value="TreeGrafter"/>
</dbReference>
<keyword evidence="4 5" id="KW-0539">Nucleus</keyword>
<dbReference type="GO" id="GO:0005634">
    <property type="term" value="C:nucleus"/>
    <property type="evidence" value="ECO:0007669"/>
    <property type="project" value="UniProtKB-SubCell"/>
</dbReference>
<feature type="DNA-binding region" description="Homeobox" evidence="5">
    <location>
        <begin position="70"/>
        <end position="129"/>
    </location>
</feature>
<dbReference type="PANTHER" id="PTHR24208">
    <property type="entry name" value="LIM/HOMEOBOX PROTEIN LHX"/>
    <property type="match status" value="1"/>
</dbReference>
<feature type="region of interest" description="Disordered" evidence="7">
    <location>
        <begin position="289"/>
        <end position="361"/>
    </location>
</feature>